<evidence type="ECO:0000313" key="2">
    <source>
        <dbReference type="EMBL" id="CAG8727544.1"/>
    </source>
</evidence>
<organism evidence="2 3">
    <name type="scientific">Funneliformis caledonium</name>
    <dbReference type="NCBI Taxonomy" id="1117310"/>
    <lineage>
        <taxon>Eukaryota</taxon>
        <taxon>Fungi</taxon>
        <taxon>Fungi incertae sedis</taxon>
        <taxon>Mucoromycota</taxon>
        <taxon>Glomeromycotina</taxon>
        <taxon>Glomeromycetes</taxon>
        <taxon>Glomerales</taxon>
        <taxon>Glomeraceae</taxon>
        <taxon>Funneliformis</taxon>
    </lineage>
</organism>
<dbReference type="Proteomes" id="UP000789570">
    <property type="component" value="Unassembled WGS sequence"/>
</dbReference>
<gene>
    <name evidence="2" type="ORF">FCALED_LOCUS14772</name>
</gene>
<evidence type="ECO:0000313" key="3">
    <source>
        <dbReference type="Proteomes" id="UP000789570"/>
    </source>
</evidence>
<dbReference type="AlphaFoldDB" id="A0A9N9I9J6"/>
<name>A0A9N9I9J6_9GLOM</name>
<comment type="caution">
    <text evidence="2">The sequence shown here is derived from an EMBL/GenBank/DDBJ whole genome shotgun (WGS) entry which is preliminary data.</text>
</comment>
<evidence type="ECO:0000256" key="1">
    <source>
        <dbReference type="SAM" id="MobiDB-lite"/>
    </source>
</evidence>
<reference evidence="2" key="1">
    <citation type="submission" date="2021-06" db="EMBL/GenBank/DDBJ databases">
        <authorList>
            <person name="Kallberg Y."/>
            <person name="Tangrot J."/>
            <person name="Rosling A."/>
        </authorList>
    </citation>
    <scope>NUCLEOTIDE SEQUENCE</scope>
    <source>
        <strain evidence="2">UK204</strain>
    </source>
</reference>
<feature type="region of interest" description="Disordered" evidence="1">
    <location>
        <begin position="1"/>
        <end position="22"/>
    </location>
</feature>
<proteinExistence type="predicted"/>
<feature type="non-terminal residue" evidence="2">
    <location>
        <position position="86"/>
    </location>
</feature>
<accession>A0A9N9I9J6</accession>
<sequence length="86" mass="10139">LQRFNEKMKSPTLERYGTNHSSDETPVLDIKRFRAASLQGGYATDWVPYENVQKNVEKTERELGLYSLYNLLEAIFTFPDEYRCKQ</sequence>
<protein>
    <submittedName>
        <fullName evidence="2">1598_t:CDS:1</fullName>
    </submittedName>
</protein>
<keyword evidence="3" id="KW-1185">Reference proteome</keyword>
<dbReference type="EMBL" id="CAJVPQ010011508">
    <property type="protein sequence ID" value="CAG8727544.1"/>
    <property type="molecule type" value="Genomic_DNA"/>
</dbReference>